<evidence type="ECO:0000256" key="3">
    <source>
        <dbReference type="ARBA" id="ARBA00022801"/>
    </source>
</evidence>
<gene>
    <name evidence="8" type="ORF">P2G67_05745</name>
</gene>
<name>A0ABT5YKS2_9PROT</name>
<comment type="caution">
    <text evidence="8">The sequence shown here is derived from an EMBL/GenBank/DDBJ whole genome shotgun (WGS) entry which is preliminary data.</text>
</comment>
<dbReference type="Gene3D" id="3.30.750.44">
    <property type="match status" value="1"/>
</dbReference>
<dbReference type="Pfam" id="PF03572">
    <property type="entry name" value="Peptidase_S41"/>
    <property type="match status" value="1"/>
</dbReference>
<dbReference type="CDD" id="cd07560">
    <property type="entry name" value="Peptidase_S41_CPP"/>
    <property type="match status" value="1"/>
</dbReference>
<dbReference type="Pfam" id="PF17820">
    <property type="entry name" value="PDZ_6"/>
    <property type="match status" value="1"/>
</dbReference>
<evidence type="ECO:0000259" key="7">
    <source>
        <dbReference type="PROSITE" id="PS50106"/>
    </source>
</evidence>
<dbReference type="SUPFAM" id="SSF50156">
    <property type="entry name" value="PDZ domain-like"/>
    <property type="match status" value="1"/>
</dbReference>
<proteinExistence type="inferred from homology"/>
<evidence type="ECO:0000313" key="9">
    <source>
        <dbReference type="Proteomes" id="UP001215503"/>
    </source>
</evidence>
<keyword evidence="2 5" id="KW-0645">Protease</keyword>
<protein>
    <submittedName>
        <fullName evidence="8">S41 family peptidase</fullName>
    </submittedName>
</protein>
<evidence type="ECO:0000256" key="1">
    <source>
        <dbReference type="ARBA" id="ARBA00009179"/>
    </source>
</evidence>
<dbReference type="EMBL" id="JARHUD010000003">
    <property type="protein sequence ID" value="MDF2095472.1"/>
    <property type="molecule type" value="Genomic_DNA"/>
</dbReference>
<dbReference type="SMART" id="SM00245">
    <property type="entry name" value="TSPc"/>
    <property type="match status" value="1"/>
</dbReference>
<evidence type="ECO:0000256" key="4">
    <source>
        <dbReference type="ARBA" id="ARBA00022825"/>
    </source>
</evidence>
<dbReference type="PROSITE" id="PS50106">
    <property type="entry name" value="PDZ"/>
    <property type="match status" value="1"/>
</dbReference>
<feature type="region of interest" description="Disordered" evidence="6">
    <location>
        <begin position="365"/>
        <end position="395"/>
    </location>
</feature>
<dbReference type="CDD" id="cd06782">
    <property type="entry name" value="cpPDZ_CPP-like"/>
    <property type="match status" value="1"/>
</dbReference>
<dbReference type="InterPro" id="IPR055210">
    <property type="entry name" value="CtpA/B_N"/>
</dbReference>
<comment type="similarity">
    <text evidence="1 5">Belongs to the peptidase S41A family.</text>
</comment>
<dbReference type="SUPFAM" id="SSF52096">
    <property type="entry name" value="ClpP/crotonase"/>
    <property type="match status" value="1"/>
</dbReference>
<evidence type="ECO:0000256" key="6">
    <source>
        <dbReference type="SAM" id="MobiDB-lite"/>
    </source>
</evidence>
<organism evidence="8 9">
    <name type="scientific">Aquibaculum arenosum</name>
    <dbReference type="NCBI Taxonomy" id="3032591"/>
    <lineage>
        <taxon>Bacteria</taxon>
        <taxon>Pseudomonadati</taxon>
        <taxon>Pseudomonadota</taxon>
        <taxon>Alphaproteobacteria</taxon>
        <taxon>Rhodospirillales</taxon>
        <taxon>Rhodovibrionaceae</taxon>
        <taxon>Aquibaculum</taxon>
    </lineage>
</organism>
<dbReference type="Gene3D" id="2.30.42.10">
    <property type="match status" value="1"/>
</dbReference>
<dbReference type="InterPro" id="IPR005151">
    <property type="entry name" value="Tail-specific_protease"/>
</dbReference>
<dbReference type="InterPro" id="IPR004447">
    <property type="entry name" value="Peptidase_S41A"/>
</dbReference>
<dbReference type="PANTHER" id="PTHR32060:SF30">
    <property type="entry name" value="CARBOXY-TERMINAL PROCESSING PROTEASE CTPA"/>
    <property type="match status" value="1"/>
</dbReference>
<dbReference type="InterPro" id="IPR036034">
    <property type="entry name" value="PDZ_sf"/>
</dbReference>
<evidence type="ECO:0000256" key="2">
    <source>
        <dbReference type="ARBA" id="ARBA00022670"/>
    </source>
</evidence>
<keyword evidence="3 5" id="KW-0378">Hydrolase</keyword>
<dbReference type="InterPro" id="IPR029045">
    <property type="entry name" value="ClpP/crotonase-like_dom_sf"/>
</dbReference>
<feature type="domain" description="PDZ" evidence="7">
    <location>
        <begin position="66"/>
        <end position="134"/>
    </location>
</feature>
<evidence type="ECO:0000313" key="8">
    <source>
        <dbReference type="EMBL" id="MDF2095472.1"/>
    </source>
</evidence>
<dbReference type="InterPro" id="IPR001478">
    <property type="entry name" value="PDZ"/>
</dbReference>
<dbReference type="SMART" id="SM00228">
    <property type="entry name" value="PDZ"/>
    <property type="match status" value="1"/>
</dbReference>
<reference evidence="8 9" key="1">
    <citation type="submission" date="2023-03" db="EMBL/GenBank/DDBJ databases">
        <title>Fodinicurvata sp. CAU 1616 isolated from sea sendiment.</title>
        <authorList>
            <person name="Kim W."/>
        </authorList>
    </citation>
    <scope>NUCLEOTIDE SEQUENCE [LARGE SCALE GENOMIC DNA]</scope>
    <source>
        <strain evidence="8 9">CAU 1616</strain>
    </source>
</reference>
<dbReference type="PANTHER" id="PTHR32060">
    <property type="entry name" value="TAIL-SPECIFIC PROTEASE"/>
    <property type="match status" value="1"/>
</dbReference>
<sequence>MAMTPLQASAQEADTYRQLKLFGEVFERVRADFVEEVSDQELIEAAVRGMLNHLDPHSGYLDPDSFREMRTQTRGEFGGLGIEVTMENGVVKVVSPIDDTPAYRAGVEAGDFITHIDGEQVMGLTLSEAVDRMRGPVDSPITVTIRRGEQEPFDLEIVRDIIKVQSVRSRVEGNIGYLRVTSFSEQTTPGLEEAVAEIEAELGDDLQGYVLDLRNNPGGLLEQAISVTDLFLDRGEIVSTRGRHDEDSQRWNATAGDDIEGLPMVVLINSGSASASEIVAGALQDHRRAIVMGTTSFGKGSVQTVIPLGAEGAMRLTTARYYTPSGRSIQAMGIEPDILVEQATVTTPEQQRQRREADLRRHLDGEEAPETPAAPEDEEAVPEVILPEPEADGDEEAAEIIEDYQLARALDLLRGLALFNGRIVN</sequence>
<keyword evidence="9" id="KW-1185">Reference proteome</keyword>
<accession>A0ABT5YKS2</accession>
<keyword evidence="4 5" id="KW-0720">Serine protease</keyword>
<dbReference type="NCBIfam" id="TIGR00225">
    <property type="entry name" value="prc"/>
    <property type="match status" value="1"/>
</dbReference>
<dbReference type="Pfam" id="PF22694">
    <property type="entry name" value="CtpB_N-like"/>
    <property type="match status" value="1"/>
</dbReference>
<evidence type="ECO:0000256" key="5">
    <source>
        <dbReference type="RuleBase" id="RU004404"/>
    </source>
</evidence>
<dbReference type="Proteomes" id="UP001215503">
    <property type="component" value="Unassembled WGS sequence"/>
</dbReference>
<dbReference type="Gene3D" id="3.90.226.10">
    <property type="entry name" value="2-enoyl-CoA Hydratase, Chain A, domain 1"/>
    <property type="match status" value="1"/>
</dbReference>
<dbReference type="InterPro" id="IPR041489">
    <property type="entry name" value="PDZ_6"/>
</dbReference>